<dbReference type="STRING" id="1280946.HY29_16135"/>
<dbReference type="OrthoDB" id="2004071at2"/>
<gene>
    <name evidence="1" type="ORF">HY29_16135</name>
</gene>
<accession>A0A062U633</accession>
<protein>
    <submittedName>
        <fullName evidence="1">Uncharacterized protein</fullName>
    </submittedName>
</protein>
<dbReference type="AlphaFoldDB" id="A0A062U633"/>
<dbReference type="Proteomes" id="UP000027037">
    <property type="component" value="Unassembled WGS sequence"/>
</dbReference>
<evidence type="ECO:0000313" key="1">
    <source>
        <dbReference type="EMBL" id="KCZ53737.1"/>
    </source>
</evidence>
<reference evidence="1 2" key="1">
    <citation type="journal article" date="2014" name="Antonie Van Leeuwenhoek">
        <title>Hyphomonas beringensis sp. nov. and Hyphomonas chukchiensis sp. nov., isolated from surface seawater of the Bering Sea and Chukchi Sea.</title>
        <authorList>
            <person name="Li C."/>
            <person name="Lai Q."/>
            <person name="Li G."/>
            <person name="Dong C."/>
            <person name="Wang J."/>
            <person name="Liao Y."/>
            <person name="Shao Z."/>
        </authorList>
    </citation>
    <scope>NUCLEOTIDE SEQUENCE [LARGE SCALE GENOMIC DNA]</scope>
    <source>
        <strain evidence="1 2">25B14_1</strain>
    </source>
</reference>
<name>A0A062U633_9PROT</name>
<dbReference type="RefSeq" id="WP_034797206.1">
    <property type="nucleotide sequence ID" value="NZ_AWFF01000046.1"/>
</dbReference>
<dbReference type="InterPro" id="IPR053842">
    <property type="entry name" value="NikA-like"/>
</dbReference>
<dbReference type="Pfam" id="PF21983">
    <property type="entry name" value="NikA-like"/>
    <property type="match status" value="1"/>
</dbReference>
<evidence type="ECO:0000313" key="2">
    <source>
        <dbReference type="Proteomes" id="UP000027037"/>
    </source>
</evidence>
<keyword evidence="2" id="KW-1185">Reference proteome</keyword>
<sequence>MARPTKAENEKRTERYNLRLTLAEREWLASQARAAGLSEIDYVRRRILGQTVASRQMVTDPALIAELNAIGHNVNQLARATHTGRQFQQYWREIGDELRRVLARALEGVGGP</sequence>
<organism evidence="1 2">
    <name type="scientific">Hyphomonas beringensis</name>
    <dbReference type="NCBI Taxonomy" id="1280946"/>
    <lineage>
        <taxon>Bacteria</taxon>
        <taxon>Pseudomonadati</taxon>
        <taxon>Pseudomonadota</taxon>
        <taxon>Alphaproteobacteria</taxon>
        <taxon>Hyphomonadales</taxon>
        <taxon>Hyphomonadaceae</taxon>
        <taxon>Hyphomonas</taxon>
    </lineage>
</organism>
<comment type="caution">
    <text evidence="1">The sequence shown here is derived from an EMBL/GenBank/DDBJ whole genome shotgun (WGS) entry which is preliminary data.</text>
</comment>
<dbReference type="EMBL" id="AWFF01000046">
    <property type="protein sequence ID" value="KCZ53737.1"/>
    <property type="molecule type" value="Genomic_DNA"/>
</dbReference>
<dbReference type="PATRIC" id="fig|1280946.3.peg.2394"/>
<proteinExistence type="predicted"/>